<dbReference type="EMBL" id="BAAFGK010000004">
    <property type="protein sequence ID" value="GAB0057133.1"/>
    <property type="molecule type" value="Genomic_DNA"/>
</dbReference>
<evidence type="ECO:0008006" key="3">
    <source>
        <dbReference type="Google" id="ProtNLM"/>
    </source>
</evidence>
<gene>
    <name evidence="1" type="ORF">SIID45300_01454</name>
</gene>
<organism evidence="1 2">
    <name type="scientific">Candidatus Magnetaquiglobus chichijimensis</name>
    <dbReference type="NCBI Taxonomy" id="3141448"/>
    <lineage>
        <taxon>Bacteria</taxon>
        <taxon>Pseudomonadati</taxon>
        <taxon>Pseudomonadota</taxon>
        <taxon>Magnetococcia</taxon>
        <taxon>Magnetococcales</taxon>
        <taxon>Candidatus Magnetaquicoccaceae</taxon>
        <taxon>Candidatus Magnetaquiglobus</taxon>
    </lineage>
</organism>
<evidence type="ECO:0000313" key="2">
    <source>
        <dbReference type="Proteomes" id="UP001628193"/>
    </source>
</evidence>
<dbReference type="RefSeq" id="WP_420904837.1">
    <property type="nucleotide sequence ID" value="NZ_BAAFGK010000004.1"/>
</dbReference>
<keyword evidence="2" id="KW-1185">Reference proteome</keyword>
<proteinExistence type="predicted"/>
<name>A0ABQ0C8B8_9PROT</name>
<reference evidence="1 2" key="1">
    <citation type="submission" date="2024-05" db="EMBL/GenBank/DDBJ databases">
        <authorList>
            <consortium name="Candidatus Magnetaquicoccaceae bacterium FCR-1 genome sequencing consortium"/>
            <person name="Shimoshige H."/>
            <person name="Shimamura S."/>
            <person name="Taoka A."/>
            <person name="Kobayashi H."/>
            <person name="Maekawa T."/>
        </authorList>
    </citation>
    <scope>NUCLEOTIDE SEQUENCE [LARGE SCALE GENOMIC DNA]</scope>
    <source>
        <strain evidence="1 2">FCR-1</strain>
    </source>
</reference>
<comment type="caution">
    <text evidence="1">The sequence shown here is derived from an EMBL/GenBank/DDBJ whole genome shotgun (WGS) entry which is preliminary data.</text>
</comment>
<reference evidence="1 2" key="2">
    <citation type="submission" date="2024-09" db="EMBL/GenBank/DDBJ databases">
        <title>Draft genome sequence of Candidatus Magnetaquicoccaceae bacterium FCR-1.</title>
        <authorList>
            <person name="Shimoshige H."/>
            <person name="Shimamura S."/>
            <person name="Taoka A."/>
            <person name="Kobayashi H."/>
            <person name="Maekawa T."/>
        </authorList>
    </citation>
    <scope>NUCLEOTIDE SEQUENCE [LARGE SCALE GENOMIC DNA]</scope>
    <source>
        <strain evidence="1 2">FCR-1</strain>
    </source>
</reference>
<dbReference type="Proteomes" id="UP001628193">
    <property type="component" value="Unassembled WGS sequence"/>
</dbReference>
<accession>A0ABQ0C8B8</accession>
<protein>
    <recommendedName>
        <fullName evidence="3">YcfA-like protein</fullName>
    </recommendedName>
</protein>
<evidence type="ECO:0000313" key="1">
    <source>
        <dbReference type="EMBL" id="GAB0057133.1"/>
    </source>
</evidence>
<sequence length="75" mass="8709">MNTSVKLLDAMNRHPLDWRIDQLQTVAQQYGITWRHRGTSHCYFIRADGNVLSVPAHRPIKAVYIKKFIQFVEGA</sequence>